<dbReference type="InterPro" id="IPR058637">
    <property type="entry name" value="YknX-like_C"/>
</dbReference>
<sequence length="445" mass="48381">MLVSRGRRASASSTGSNGHPAIGLDSDEGEEAVRVQVVHPERGGLTRTSTQIGSVHPFQQAHLYAKVSGYLKWQGVDIGSHVKKGEILAKIDNPEAVKEVDRAVAALKQAQTQVAQSKARIETARADVKASEAAVAKAKASIGSSVSRRKYREKELARYRDLRARQAVPQQIVDEYKDHFETSVAEERAAEAELDSTKALLASSVAKVDQAKADLDEAKANVEMIDEVLAKDKVMVAYTTIKSPYDGVITLRNFFEGDFIRSAVEGNERPLLTVARTDMMRVVTYVPDRDVPLTDLGDPAVVTLDALPGHRFAGKVSRFSNSEEPETRTMRTEIDLENPNGLLREGMYGIATIILNNNTANLTIPTGCLTGTSDHDRSSVFVLKEGKAHQVEIKLGADNGIRVEVLAGLKPDDEVIVDTQSISDGTPIIVENSTQVASWKPNSEE</sequence>
<evidence type="ECO:0000313" key="7">
    <source>
        <dbReference type="EMBL" id="XBH05445.1"/>
    </source>
</evidence>
<dbReference type="InterPro" id="IPR006143">
    <property type="entry name" value="RND_pump_MFP"/>
</dbReference>
<dbReference type="NCBIfam" id="TIGR01730">
    <property type="entry name" value="RND_mfp"/>
    <property type="match status" value="1"/>
</dbReference>
<dbReference type="SUPFAM" id="SSF111369">
    <property type="entry name" value="HlyD-like secretion proteins"/>
    <property type="match status" value="2"/>
</dbReference>
<keyword evidence="2" id="KW-0175">Coiled coil</keyword>
<accession>A0AAU7CJX0</accession>
<dbReference type="Pfam" id="PF25917">
    <property type="entry name" value="BSH_RND"/>
    <property type="match status" value="1"/>
</dbReference>
<reference evidence="7" key="1">
    <citation type="submission" date="2024-05" db="EMBL/GenBank/DDBJ databases">
        <title>Planctomycetes of the genus Singulisphaera possess chitinolytic capabilities.</title>
        <authorList>
            <person name="Ivanova A."/>
        </authorList>
    </citation>
    <scope>NUCLEOTIDE SEQUENCE</scope>
    <source>
        <strain evidence="7">Ch08T</strain>
    </source>
</reference>
<feature type="domain" description="YknX-like C-terminal permuted SH3-like" evidence="6">
    <location>
        <begin position="373"/>
        <end position="429"/>
    </location>
</feature>
<dbReference type="AlphaFoldDB" id="A0AAU7CJX0"/>
<feature type="region of interest" description="Disordered" evidence="3">
    <location>
        <begin position="1"/>
        <end position="29"/>
    </location>
</feature>
<dbReference type="PANTHER" id="PTHR30469:SF37">
    <property type="entry name" value="RAGD PROTEIN"/>
    <property type="match status" value="1"/>
</dbReference>
<evidence type="ECO:0000256" key="2">
    <source>
        <dbReference type="SAM" id="Coils"/>
    </source>
</evidence>
<dbReference type="GO" id="GO:1990281">
    <property type="term" value="C:efflux pump complex"/>
    <property type="evidence" value="ECO:0007669"/>
    <property type="project" value="TreeGrafter"/>
</dbReference>
<dbReference type="InterPro" id="IPR058625">
    <property type="entry name" value="MdtA-like_BSH"/>
</dbReference>
<comment type="similarity">
    <text evidence="1">Belongs to the membrane fusion protein (MFP) (TC 8.A.1) family.</text>
</comment>
<dbReference type="Gene3D" id="2.40.420.20">
    <property type="match status" value="1"/>
</dbReference>
<evidence type="ECO:0000259" key="6">
    <source>
        <dbReference type="Pfam" id="PF25989"/>
    </source>
</evidence>
<name>A0AAU7CJX0_9BACT</name>
<dbReference type="Gene3D" id="2.40.50.100">
    <property type="match status" value="1"/>
</dbReference>
<dbReference type="Pfam" id="PF25989">
    <property type="entry name" value="YknX_C"/>
    <property type="match status" value="1"/>
</dbReference>
<evidence type="ECO:0000259" key="5">
    <source>
        <dbReference type="Pfam" id="PF25954"/>
    </source>
</evidence>
<dbReference type="Gene3D" id="2.40.30.170">
    <property type="match status" value="1"/>
</dbReference>
<gene>
    <name evidence="7" type="ORF">V5E97_05350</name>
</gene>
<evidence type="ECO:0000259" key="4">
    <source>
        <dbReference type="Pfam" id="PF25917"/>
    </source>
</evidence>
<dbReference type="InterPro" id="IPR058792">
    <property type="entry name" value="Beta-barrel_RND_2"/>
</dbReference>
<evidence type="ECO:0000256" key="3">
    <source>
        <dbReference type="SAM" id="MobiDB-lite"/>
    </source>
</evidence>
<protein>
    <submittedName>
        <fullName evidence="7">Efflux RND transporter periplasmic adaptor subunit</fullName>
    </submittedName>
</protein>
<dbReference type="Pfam" id="PF25954">
    <property type="entry name" value="Beta-barrel_RND_2"/>
    <property type="match status" value="1"/>
</dbReference>
<proteinExistence type="inferred from homology"/>
<dbReference type="Gene3D" id="1.10.287.470">
    <property type="entry name" value="Helix hairpin bin"/>
    <property type="match status" value="1"/>
</dbReference>
<feature type="domain" description="Multidrug resistance protein MdtA-like barrel-sandwich hybrid" evidence="4">
    <location>
        <begin position="60"/>
        <end position="263"/>
    </location>
</feature>
<organism evidence="7">
    <name type="scientific">Singulisphaera sp. Ch08</name>
    <dbReference type="NCBI Taxonomy" id="3120278"/>
    <lineage>
        <taxon>Bacteria</taxon>
        <taxon>Pseudomonadati</taxon>
        <taxon>Planctomycetota</taxon>
        <taxon>Planctomycetia</taxon>
        <taxon>Isosphaerales</taxon>
        <taxon>Isosphaeraceae</taxon>
        <taxon>Singulisphaera</taxon>
    </lineage>
</organism>
<dbReference type="EMBL" id="CP155447">
    <property type="protein sequence ID" value="XBH05445.1"/>
    <property type="molecule type" value="Genomic_DNA"/>
</dbReference>
<dbReference type="GO" id="GO:0015562">
    <property type="term" value="F:efflux transmembrane transporter activity"/>
    <property type="evidence" value="ECO:0007669"/>
    <property type="project" value="TreeGrafter"/>
</dbReference>
<feature type="coiled-coil region" evidence="2">
    <location>
        <begin position="100"/>
        <end position="141"/>
    </location>
</feature>
<dbReference type="PANTHER" id="PTHR30469">
    <property type="entry name" value="MULTIDRUG RESISTANCE PROTEIN MDTA"/>
    <property type="match status" value="1"/>
</dbReference>
<feature type="domain" description="CusB-like beta-barrel" evidence="5">
    <location>
        <begin position="284"/>
        <end position="350"/>
    </location>
</feature>
<evidence type="ECO:0000256" key="1">
    <source>
        <dbReference type="ARBA" id="ARBA00009477"/>
    </source>
</evidence>
<dbReference type="RefSeq" id="WP_406698266.1">
    <property type="nucleotide sequence ID" value="NZ_CP155447.1"/>
</dbReference>
<feature type="coiled-coil region" evidence="2">
    <location>
        <begin position="201"/>
        <end position="228"/>
    </location>
</feature>